<gene>
    <name evidence="9" type="ORF">HDID_LOCUS6993</name>
    <name evidence="10" type="ORF">WMSIL1_LOCUS14516</name>
</gene>
<dbReference type="Pfam" id="PF00320">
    <property type="entry name" value="GATA"/>
    <property type="match status" value="1"/>
</dbReference>
<dbReference type="GO" id="GO:0008270">
    <property type="term" value="F:zinc ion binding"/>
    <property type="evidence" value="ECO:0007669"/>
    <property type="project" value="UniProtKB-KW"/>
</dbReference>
<dbReference type="GO" id="GO:0045165">
    <property type="term" value="P:cell fate commitment"/>
    <property type="evidence" value="ECO:0007669"/>
    <property type="project" value="TreeGrafter"/>
</dbReference>
<keyword evidence="3 6" id="KW-0863">Zinc-finger</keyword>
<dbReference type="GO" id="GO:0005634">
    <property type="term" value="C:nucleus"/>
    <property type="evidence" value="ECO:0007669"/>
    <property type="project" value="UniProtKB-SubCell"/>
</dbReference>
<reference evidence="9 11" key="2">
    <citation type="submission" date="2018-11" db="EMBL/GenBank/DDBJ databases">
        <authorList>
            <consortium name="Pathogen Informatics"/>
        </authorList>
    </citation>
    <scope>NUCLEOTIDE SEQUENCE [LARGE SCALE GENOMIC DNA]</scope>
</reference>
<dbReference type="PROSITE" id="PS00344">
    <property type="entry name" value="GATA_ZN_FINGER_1"/>
    <property type="match status" value="1"/>
</dbReference>
<evidence type="ECO:0000259" key="8">
    <source>
        <dbReference type="PROSITE" id="PS50114"/>
    </source>
</evidence>
<evidence type="ECO:0000256" key="5">
    <source>
        <dbReference type="ARBA" id="ARBA00023242"/>
    </source>
</evidence>
<dbReference type="GO" id="GO:0000122">
    <property type="term" value="P:negative regulation of transcription by RNA polymerase II"/>
    <property type="evidence" value="ECO:0007669"/>
    <property type="project" value="TreeGrafter"/>
</dbReference>
<keyword evidence="4" id="KW-0862">Zinc</keyword>
<reference evidence="10 12" key="3">
    <citation type="submission" date="2019-07" db="EMBL/GenBank/DDBJ databases">
        <authorList>
            <person name="Jastrzebski P J."/>
            <person name="Paukszto L."/>
            <person name="Jastrzebski P J."/>
        </authorList>
    </citation>
    <scope>NUCLEOTIDE SEQUENCE [LARGE SCALE GENOMIC DNA]</scope>
    <source>
        <strain evidence="10 12">WMS-il1</strain>
    </source>
</reference>
<evidence type="ECO:0000256" key="1">
    <source>
        <dbReference type="ARBA" id="ARBA00004123"/>
    </source>
</evidence>
<dbReference type="SUPFAM" id="SSF57716">
    <property type="entry name" value="Glucocorticoid receptor-like (DNA-binding domain)"/>
    <property type="match status" value="1"/>
</dbReference>
<dbReference type="Proteomes" id="UP000321570">
    <property type="component" value="Unassembled WGS sequence"/>
</dbReference>
<keyword evidence="5" id="KW-0539">Nucleus</keyword>
<feature type="domain" description="GATA-type" evidence="8">
    <location>
        <begin position="149"/>
        <end position="202"/>
    </location>
</feature>
<comment type="subcellular location">
    <subcellularLocation>
        <location evidence="1">Nucleus</location>
    </subcellularLocation>
</comment>
<proteinExistence type="predicted"/>
<evidence type="ECO:0000256" key="3">
    <source>
        <dbReference type="ARBA" id="ARBA00022771"/>
    </source>
</evidence>
<keyword evidence="2" id="KW-0479">Metal-binding</keyword>
<evidence type="ECO:0000256" key="6">
    <source>
        <dbReference type="PROSITE-ProRule" id="PRU00094"/>
    </source>
</evidence>
<sequence length="314" mass="36094">MESVDLNSISLQNQSWNNFPFVEEKVMETEVPSPLNKENPERGQLYTTEGDLFAGNGFQQAGTNYFSTYCFESTQIPPHYTRNPECVNCGRANSKSWAYDKAGNPLCIYCSNQMCSRNPTAQNSLAALMPKRFTQSTKKLDRLPPHFNVKNGTVCSNCQTSKTSLWRRAPEGDVVCNACGLYRKMHGRQRPLAMRKDSIQTRKRRSIKKHKDDYSKHRQPNPSDKSVPREISISLINDHDKICINKDFQTAFGPQHQFESHQLPYGEMSQELFPSWYSESAGLPQPVQHRFSDAFYSQYYQTPYFPTENDNNLL</sequence>
<dbReference type="EMBL" id="UYSG01010894">
    <property type="protein sequence ID" value="VDL59311.1"/>
    <property type="molecule type" value="Genomic_DNA"/>
</dbReference>
<dbReference type="Proteomes" id="UP000274504">
    <property type="component" value="Unassembled WGS sequence"/>
</dbReference>
<dbReference type="EMBL" id="CABIJS010000708">
    <property type="protein sequence ID" value="VUZ56764.1"/>
    <property type="molecule type" value="Genomic_DNA"/>
</dbReference>
<dbReference type="InterPro" id="IPR039355">
    <property type="entry name" value="Transcription_factor_GATA"/>
</dbReference>
<evidence type="ECO:0000313" key="10">
    <source>
        <dbReference type="EMBL" id="VUZ56764.1"/>
    </source>
</evidence>
<dbReference type="AlphaFoldDB" id="A0A0R3SPS5"/>
<dbReference type="SMART" id="SM00401">
    <property type="entry name" value="ZnF_GATA"/>
    <property type="match status" value="1"/>
</dbReference>
<accession>A0A0R3SPS5</accession>
<evidence type="ECO:0000256" key="7">
    <source>
        <dbReference type="SAM" id="MobiDB-lite"/>
    </source>
</evidence>
<dbReference type="Gene3D" id="3.30.50.10">
    <property type="entry name" value="Erythroid Transcription Factor GATA-1, subunit A"/>
    <property type="match status" value="1"/>
</dbReference>
<dbReference type="PROSITE" id="PS50114">
    <property type="entry name" value="GATA_ZN_FINGER_2"/>
    <property type="match status" value="2"/>
</dbReference>
<organism evidence="13">
    <name type="scientific">Hymenolepis diminuta</name>
    <name type="common">Rat tapeworm</name>
    <dbReference type="NCBI Taxonomy" id="6216"/>
    <lineage>
        <taxon>Eukaryota</taxon>
        <taxon>Metazoa</taxon>
        <taxon>Spiralia</taxon>
        <taxon>Lophotrochozoa</taxon>
        <taxon>Platyhelminthes</taxon>
        <taxon>Cestoda</taxon>
        <taxon>Eucestoda</taxon>
        <taxon>Cyclophyllidea</taxon>
        <taxon>Hymenolepididae</taxon>
        <taxon>Hymenolepis</taxon>
    </lineage>
</organism>
<keyword evidence="12" id="KW-1185">Reference proteome</keyword>
<name>A0A0R3SPS5_HYMDI</name>
<dbReference type="GO" id="GO:0000981">
    <property type="term" value="F:DNA-binding transcription factor activity, RNA polymerase II-specific"/>
    <property type="evidence" value="ECO:0007669"/>
    <property type="project" value="TreeGrafter"/>
</dbReference>
<dbReference type="InterPro" id="IPR013088">
    <property type="entry name" value="Znf_NHR/GATA"/>
</dbReference>
<evidence type="ECO:0000313" key="9">
    <source>
        <dbReference type="EMBL" id="VDL59311.1"/>
    </source>
</evidence>
<dbReference type="PANTHER" id="PTHR10071">
    <property type="entry name" value="TRANSCRIPTION FACTOR GATA FAMILY MEMBER"/>
    <property type="match status" value="1"/>
</dbReference>
<dbReference type="PANTHER" id="PTHR10071:SF281">
    <property type="entry name" value="BOX A-BINDING FACTOR-RELATED"/>
    <property type="match status" value="1"/>
</dbReference>
<evidence type="ECO:0000313" key="13">
    <source>
        <dbReference type="WBParaSite" id="HDID_0000699501-mRNA-1"/>
    </source>
</evidence>
<evidence type="ECO:0000313" key="12">
    <source>
        <dbReference type="Proteomes" id="UP000321570"/>
    </source>
</evidence>
<evidence type="ECO:0000256" key="2">
    <source>
        <dbReference type="ARBA" id="ARBA00022723"/>
    </source>
</evidence>
<dbReference type="STRING" id="6216.A0A0R3SPS5"/>
<evidence type="ECO:0000256" key="4">
    <source>
        <dbReference type="ARBA" id="ARBA00022833"/>
    </source>
</evidence>
<dbReference type="PRINTS" id="PR00619">
    <property type="entry name" value="GATAZNFINGER"/>
</dbReference>
<evidence type="ECO:0000313" key="11">
    <source>
        <dbReference type="Proteomes" id="UP000274504"/>
    </source>
</evidence>
<feature type="domain" description="GATA-type" evidence="8">
    <location>
        <begin position="80"/>
        <end position="110"/>
    </location>
</feature>
<reference evidence="13" key="1">
    <citation type="submission" date="2017-02" db="UniProtKB">
        <authorList>
            <consortium name="WormBaseParasite"/>
        </authorList>
    </citation>
    <scope>IDENTIFICATION</scope>
</reference>
<dbReference type="WBParaSite" id="HDID_0000699501-mRNA-1">
    <property type="protein sequence ID" value="HDID_0000699501-mRNA-1"/>
    <property type="gene ID" value="HDID_0000699501"/>
</dbReference>
<dbReference type="OrthoDB" id="6249700at2759"/>
<dbReference type="GO" id="GO:0000978">
    <property type="term" value="F:RNA polymerase II cis-regulatory region sequence-specific DNA binding"/>
    <property type="evidence" value="ECO:0007669"/>
    <property type="project" value="TreeGrafter"/>
</dbReference>
<dbReference type="InterPro" id="IPR000679">
    <property type="entry name" value="Znf_GATA"/>
</dbReference>
<protein>
    <submittedName>
        <fullName evidence="13">GATA-type domain-containing protein</fullName>
    </submittedName>
</protein>
<feature type="region of interest" description="Disordered" evidence="7">
    <location>
        <begin position="190"/>
        <end position="228"/>
    </location>
</feature>
<dbReference type="CDD" id="cd00202">
    <property type="entry name" value="ZnF_GATA"/>
    <property type="match status" value="1"/>
</dbReference>
<dbReference type="GO" id="GO:0045944">
    <property type="term" value="P:positive regulation of transcription by RNA polymerase II"/>
    <property type="evidence" value="ECO:0007669"/>
    <property type="project" value="TreeGrafter"/>
</dbReference>